<organism evidence="5 6">
    <name type="scientific">Lacticaseibacillus jixianensis</name>
    <dbReference type="NCBI Taxonomy" id="2486012"/>
    <lineage>
        <taxon>Bacteria</taxon>
        <taxon>Bacillati</taxon>
        <taxon>Bacillota</taxon>
        <taxon>Bacilli</taxon>
        <taxon>Lactobacillales</taxon>
        <taxon>Lactobacillaceae</taxon>
        <taxon>Lacticaseibacillus</taxon>
    </lineage>
</organism>
<feature type="chain" id="PRO_5046754541" evidence="3">
    <location>
        <begin position="30"/>
        <end position="383"/>
    </location>
</feature>
<keyword evidence="2" id="KW-1133">Transmembrane helix</keyword>
<feature type="transmembrane region" description="Helical" evidence="2">
    <location>
        <begin position="352"/>
        <end position="371"/>
    </location>
</feature>
<dbReference type="EMBL" id="JBHTMO010000036">
    <property type="protein sequence ID" value="MFD1393944.1"/>
    <property type="molecule type" value="Genomic_DNA"/>
</dbReference>
<name>A0ABW4BAB3_9LACO</name>
<dbReference type="InterPro" id="IPR041033">
    <property type="entry name" value="SpaA_PFL_dom_1"/>
</dbReference>
<feature type="signal peptide" evidence="3">
    <location>
        <begin position="1"/>
        <end position="29"/>
    </location>
</feature>
<reference evidence="6" key="1">
    <citation type="journal article" date="2019" name="Int. J. Syst. Evol. Microbiol.">
        <title>The Global Catalogue of Microorganisms (GCM) 10K type strain sequencing project: providing services to taxonomists for standard genome sequencing and annotation.</title>
        <authorList>
            <consortium name="The Broad Institute Genomics Platform"/>
            <consortium name="The Broad Institute Genome Sequencing Center for Infectious Disease"/>
            <person name="Wu L."/>
            <person name="Ma J."/>
        </authorList>
    </citation>
    <scope>NUCLEOTIDE SEQUENCE [LARGE SCALE GENOMIC DNA]</scope>
    <source>
        <strain evidence="6">CCM 8911</strain>
    </source>
</reference>
<keyword evidence="2" id="KW-0472">Membrane</keyword>
<dbReference type="InterPro" id="IPR013783">
    <property type="entry name" value="Ig-like_fold"/>
</dbReference>
<gene>
    <name evidence="5" type="ORF">ACFQ3L_10245</name>
</gene>
<accession>A0ABW4BAB3</accession>
<keyword evidence="2" id="KW-0812">Transmembrane</keyword>
<feature type="region of interest" description="Disordered" evidence="1">
    <location>
        <begin position="279"/>
        <end position="336"/>
    </location>
</feature>
<feature type="domain" description="SpaA-like prealbumin fold" evidence="4">
    <location>
        <begin position="166"/>
        <end position="259"/>
    </location>
</feature>
<keyword evidence="6" id="KW-1185">Reference proteome</keyword>
<dbReference type="RefSeq" id="WP_125586370.1">
    <property type="nucleotide sequence ID" value="NZ_JBHTMO010000036.1"/>
</dbReference>
<protein>
    <submittedName>
        <fullName evidence="5">Prealbumin-like fold domain-containing protein</fullName>
    </submittedName>
</protein>
<dbReference type="Gene3D" id="2.60.40.10">
    <property type="entry name" value="Immunoglobulins"/>
    <property type="match status" value="1"/>
</dbReference>
<evidence type="ECO:0000256" key="2">
    <source>
        <dbReference type="SAM" id="Phobius"/>
    </source>
</evidence>
<evidence type="ECO:0000313" key="6">
    <source>
        <dbReference type="Proteomes" id="UP001597249"/>
    </source>
</evidence>
<evidence type="ECO:0000256" key="3">
    <source>
        <dbReference type="SAM" id="SignalP"/>
    </source>
</evidence>
<comment type="caution">
    <text evidence="5">The sequence shown here is derived from an EMBL/GenBank/DDBJ whole genome shotgun (WGS) entry which is preliminary data.</text>
</comment>
<proteinExistence type="predicted"/>
<evidence type="ECO:0000259" key="4">
    <source>
        <dbReference type="Pfam" id="PF17802"/>
    </source>
</evidence>
<keyword evidence="3" id="KW-0732">Signal</keyword>
<evidence type="ECO:0000313" key="5">
    <source>
        <dbReference type="EMBL" id="MFD1393944.1"/>
    </source>
</evidence>
<dbReference type="Pfam" id="PF17802">
    <property type="entry name" value="SpaA"/>
    <property type="match status" value="1"/>
</dbReference>
<dbReference type="Proteomes" id="UP001597249">
    <property type="component" value="Unassembled WGS sequence"/>
</dbReference>
<sequence>MTKSIRIIFAAALSLLVAIAVSRFTPVNAAATVPITVTSGTDASASVRGRPAITVYELTAAAQDSSLPQQVATMTPAAVTKFITEHHLTAVAQLAFSAPAATFSATAGRTYLLIQAQAPSETESYWTAPTMFTAGSAPMTVSLKPVLIHTAPYFYKYGRSLASGETAPLAGATFALRRQGPAGWEYRTAAGDWLATTAPLQAPQVAHFVSEKDGLVLADVTLTPGAYQFTELAAPDGFTITDDAKAIPVQVPAAGAITLKGETLRPLIEGRVPATEAKRPELRVYNLTNRPHLPDTDGNPPDSPHRPHLPDTDGNPPPAPHRPHLPDTDGTPPSGLPKVGRLRLWLPETGEARANLLLAGLALIITATALWQRTKTKKATKGE</sequence>
<evidence type="ECO:0000256" key="1">
    <source>
        <dbReference type="SAM" id="MobiDB-lite"/>
    </source>
</evidence>